<sequence>MTSLTGHRAEGITENFSPIDIDVTAWTATLKRSHTTNSRSLVHSRDPSSNQSFFAGLKAAFSEPSSQPASLSPRLYTGSTRGGSIDADAKSHHRNTSIVNGIQRSRNGSFGSSSTSPLSPQIIAAAGEDWADASVMGDSNFSSSASSMTSGTSFSSNTTFVPSRSPSAAENAPSSSTQRNMERGHSNGGRSRRNHSHHHSHSRHHKDELKNCRRICSACLVHFIYCASRRKDLTMRDSTTGTRTSNRTNMRNGSGPSI</sequence>
<dbReference type="Proteomes" id="UP000249056">
    <property type="component" value="Unassembled WGS sequence"/>
</dbReference>
<reference evidence="2 3" key="1">
    <citation type="submission" date="2018-06" db="EMBL/GenBank/DDBJ databases">
        <title>Genome Sequence of the Brown Rot Fungal Pathogen Monilinia fructigena.</title>
        <authorList>
            <person name="Landi L."/>
            <person name="De Miccolis Angelini R.M."/>
            <person name="Pollastro S."/>
            <person name="Abate D."/>
            <person name="Faretra F."/>
            <person name="Romanazzi G."/>
        </authorList>
    </citation>
    <scope>NUCLEOTIDE SEQUENCE [LARGE SCALE GENOMIC DNA]</scope>
    <source>
        <strain evidence="2 3">Mfrg269</strain>
    </source>
</reference>
<dbReference type="AlphaFoldDB" id="A0A395J0M5"/>
<feature type="compositionally biased region" description="Low complexity" evidence="1">
    <location>
        <begin position="238"/>
        <end position="258"/>
    </location>
</feature>
<feature type="compositionally biased region" description="Basic residues" evidence="1">
    <location>
        <begin position="190"/>
        <end position="204"/>
    </location>
</feature>
<proteinExistence type="predicted"/>
<evidence type="ECO:0000313" key="2">
    <source>
        <dbReference type="EMBL" id="RAL65644.1"/>
    </source>
</evidence>
<protein>
    <submittedName>
        <fullName evidence="2">Uncharacterized protein</fullName>
    </submittedName>
</protein>
<feature type="region of interest" description="Disordered" evidence="1">
    <location>
        <begin position="236"/>
        <end position="258"/>
    </location>
</feature>
<name>A0A395J0M5_9HELO</name>
<accession>A0A395J0M5</accession>
<keyword evidence="3" id="KW-1185">Reference proteome</keyword>
<feature type="compositionally biased region" description="Low complexity" evidence="1">
    <location>
        <begin position="141"/>
        <end position="176"/>
    </location>
</feature>
<dbReference type="EMBL" id="QKRW01000009">
    <property type="protein sequence ID" value="RAL65644.1"/>
    <property type="molecule type" value="Genomic_DNA"/>
</dbReference>
<organism evidence="2 3">
    <name type="scientific">Monilinia fructigena</name>
    <dbReference type="NCBI Taxonomy" id="38457"/>
    <lineage>
        <taxon>Eukaryota</taxon>
        <taxon>Fungi</taxon>
        <taxon>Dikarya</taxon>
        <taxon>Ascomycota</taxon>
        <taxon>Pezizomycotina</taxon>
        <taxon>Leotiomycetes</taxon>
        <taxon>Helotiales</taxon>
        <taxon>Sclerotiniaceae</taxon>
        <taxon>Monilinia</taxon>
    </lineage>
</organism>
<feature type="region of interest" description="Disordered" evidence="1">
    <location>
        <begin position="63"/>
        <end position="94"/>
    </location>
</feature>
<comment type="caution">
    <text evidence="2">The sequence shown here is derived from an EMBL/GenBank/DDBJ whole genome shotgun (WGS) entry which is preliminary data.</text>
</comment>
<evidence type="ECO:0000256" key="1">
    <source>
        <dbReference type="SAM" id="MobiDB-lite"/>
    </source>
</evidence>
<gene>
    <name evidence="2" type="ORF">DID88_005315</name>
</gene>
<feature type="region of interest" description="Disordered" evidence="1">
    <location>
        <begin position="141"/>
        <end position="208"/>
    </location>
</feature>
<evidence type="ECO:0000313" key="3">
    <source>
        <dbReference type="Proteomes" id="UP000249056"/>
    </source>
</evidence>